<keyword evidence="4" id="KW-1185">Reference proteome</keyword>
<dbReference type="OrthoDB" id="9802444at2"/>
<evidence type="ECO:0000313" key="3">
    <source>
        <dbReference type="EMBL" id="RAJ02362.1"/>
    </source>
</evidence>
<evidence type="ECO:0000259" key="2">
    <source>
        <dbReference type="Pfam" id="PF16586"/>
    </source>
</evidence>
<gene>
    <name evidence="3" type="ORF">LX64_03374</name>
</gene>
<feature type="signal peptide" evidence="1">
    <location>
        <begin position="1"/>
        <end position="19"/>
    </location>
</feature>
<keyword evidence="1" id="KW-0732">Signal</keyword>
<dbReference type="InterPro" id="IPR032260">
    <property type="entry name" value="DUF5060"/>
</dbReference>
<dbReference type="Gene3D" id="2.60.40.10">
    <property type="entry name" value="Immunoglobulins"/>
    <property type="match status" value="1"/>
</dbReference>
<evidence type="ECO:0000313" key="4">
    <source>
        <dbReference type="Proteomes" id="UP000249547"/>
    </source>
</evidence>
<dbReference type="Pfam" id="PF16586">
    <property type="entry name" value="DUF5060"/>
    <property type="match status" value="1"/>
</dbReference>
<feature type="chain" id="PRO_5016316002" evidence="1">
    <location>
        <begin position="20"/>
        <end position="553"/>
    </location>
</feature>
<sequence length="553" mass="64668">MKPVLLAFFLLLVLNLLHAQPTIQRTQLLTKNIVQFEKMEWQIDLQAQFDNPFDQQQVKLDVQLVSPSGKPLLLPCYFDVVTRTWKARFTPQEAGKYDYYFQLINAKNEIHTDTAHFTALKGKGKGFLHKNDHWTFRFDNGDLFRGIGENVAWESRDFENDKWTYDYLLPTLAHNGANFFRTWMCYWNLPLEWQKVRNTKRYQHSDEYFNPGAIKRMDELVALCDSLDLYFMLTFDWHGHLMEHGGWRNSRYNAANGGPVKTPAEFFTSKAAQEMYKNKLRYIVARWGYATNIAVWEFFNEVDNAAFTQQDSIIIPLPTIAQWHLEMSRYLKDIDPYQHLVSTSISHRDIIGMNSIPYIDFNQKHIYKHTEKIPAIYPDYIQTFGKPYVVGEFGFRWEDQDPKYAVEAVFDYKRGLWYGLFAQTPILPMSWWWELFDDQQMAPYFKGVRIISDKMLAAGKGQFEQLPVSAGNIETYAVQCGSHVFVYCLNNTRTEQHSALTIPISNTYTLQQFNPNTQTFTNKTFDVNKSGEVNVAGFSLPPLTETIFIFSKK</sequence>
<protein>
    <submittedName>
        <fullName evidence="3">Uncharacterized protein DUF5060</fullName>
    </submittedName>
</protein>
<name>A0A327QFG9_9BACT</name>
<dbReference type="SUPFAM" id="SSF51445">
    <property type="entry name" value="(Trans)glycosidases"/>
    <property type="match status" value="1"/>
</dbReference>
<dbReference type="InterPro" id="IPR017853">
    <property type="entry name" value="GH"/>
</dbReference>
<dbReference type="EMBL" id="QLLL01000006">
    <property type="protein sequence ID" value="RAJ02362.1"/>
    <property type="molecule type" value="Genomic_DNA"/>
</dbReference>
<accession>A0A327QFG9</accession>
<organism evidence="3 4">
    <name type="scientific">Chitinophaga skermanii</name>
    <dbReference type="NCBI Taxonomy" id="331697"/>
    <lineage>
        <taxon>Bacteria</taxon>
        <taxon>Pseudomonadati</taxon>
        <taxon>Bacteroidota</taxon>
        <taxon>Chitinophagia</taxon>
        <taxon>Chitinophagales</taxon>
        <taxon>Chitinophagaceae</taxon>
        <taxon>Chitinophaga</taxon>
    </lineage>
</organism>
<comment type="caution">
    <text evidence="3">The sequence shown here is derived from an EMBL/GenBank/DDBJ whole genome shotgun (WGS) entry which is preliminary data.</text>
</comment>
<feature type="domain" description="DUF5060" evidence="2">
    <location>
        <begin position="34"/>
        <end position="100"/>
    </location>
</feature>
<dbReference type="Gene3D" id="3.20.20.80">
    <property type="entry name" value="Glycosidases"/>
    <property type="match status" value="1"/>
</dbReference>
<dbReference type="InterPro" id="IPR013783">
    <property type="entry name" value="Ig-like_fold"/>
</dbReference>
<dbReference type="RefSeq" id="WP_111598809.1">
    <property type="nucleotide sequence ID" value="NZ_QLLL01000006.1"/>
</dbReference>
<dbReference type="Proteomes" id="UP000249547">
    <property type="component" value="Unassembled WGS sequence"/>
</dbReference>
<evidence type="ECO:0000256" key="1">
    <source>
        <dbReference type="SAM" id="SignalP"/>
    </source>
</evidence>
<proteinExistence type="predicted"/>
<reference evidence="3 4" key="1">
    <citation type="submission" date="2018-06" db="EMBL/GenBank/DDBJ databases">
        <title>Genomic Encyclopedia of Archaeal and Bacterial Type Strains, Phase II (KMG-II): from individual species to whole genera.</title>
        <authorList>
            <person name="Goeker M."/>
        </authorList>
    </citation>
    <scope>NUCLEOTIDE SEQUENCE [LARGE SCALE GENOMIC DNA]</scope>
    <source>
        <strain evidence="3 4">DSM 23857</strain>
    </source>
</reference>
<dbReference type="AlphaFoldDB" id="A0A327QFG9"/>